<dbReference type="GO" id="GO:0006508">
    <property type="term" value="P:proteolysis"/>
    <property type="evidence" value="ECO:0007669"/>
    <property type="project" value="InterPro"/>
</dbReference>
<dbReference type="EMBL" id="VAFL01000030">
    <property type="protein sequence ID" value="TKW63719.1"/>
    <property type="molecule type" value="Genomic_DNA"/>
</dbReference>
<comment type="caution">
    <text evidence="4">The sequence shown here is derived from an EMBL/GenBank/DDBJ whole genome shotgun (WGS) entry which is preliminary data.</text>
</comment>
<dbReference type="Pfam" id="PF00004">
    <property type="entry name" value="AAA"/>
    <property type="match status" value="1"/>
</dbReference>
<feature type="domain" description="AAA+ ATPase" evidence="3">
    <location>
        <begin position="320"/>
        <end position="459"/>
    </location>
</feature>
<dbReference type="InterPro" id="IPR037219">
    <property type="entry name" value="Peptidase_M41-like"/>
</dbReference>
<accession>A0A533HW08</accession>
<dbReference type="GO" id="GO:0004222">
    <property type="term" value="F:metalloendopeptidase activity"/>
    <property type="evidence" value="ECO:0007669"/>
    <property type="project" value="InterPro"/>
</dbReference>
<dbReference type="PANTHER" id="PTHR23076:SF97">
    <property type="entry name" value="ATP-DEPENDENT ZINC METALLOPROTEASE YME1L1"/>
    <property type="match status" value="1"/>
</dbReference>
<protein>
    <submittedName>
        <fullName evidence="4">AAA family ATPase</fullName>
    </submittedName>
</protein>
<evidence type="ECO:0000256" key="2">
    <source>
        <dbReference type="SAM" id="MobiDB-lite"/>
    </source>
</evidence>
<dbReference type="Gene3D" id="3.40.50.300">
    <property type="entry name" value="P-loop containing nucleotide triphosphate hydrolases"/>
    <property type="match status" value="1"/>
</dbReference>
<evidence type="ECO:0000256" key="1">
    <source>
        <dbReference type="SAM" id="Coils"/>
    </source>
</evidence>
<evidence type="ECO:0000313" key="4">
    <source>
        <dbReference type="EMBL" id="TKW63719.1"/>
    </source>
</evidence>
<dbReference type="GO" id="GO:0005524">
    <property type="term" value="F:ATP binding"/>
    <property type="evidence" value="ECO:0007669"/>
    <property type="project" value="InterPro"/>
</dbReference>
<reference evidence="4 5" key="1">
    <citation type="journal article" date="2017" name="Nat. Commun.">
        <title>In situ click chemistry generation of cyclooxygenase-2 inhibitors.</title>
        <authorList>
            <person name="Bhardwaj A."/>
            <person name="Kaur J."/>
            <person name="Wuest M."/>
            <person name="Wuest F."/>
        </authorList>
    </citation>
    <scope>NUCLEOTIDE SEQUENCE [LARGE SCALE GENOMIC DNA]</scope>
    <source>
        <strain evidence="4">S2_012_000_R3_94</strain>
    </source>
</reference>
<feature type="compositionally biased region" description="Basic and acidic residues" evidence="2">
    <location>
        <begin position="726"/>
        <end position="743"/>
    </location>
</feature>
<dbReference type="InterPro" id="IPR003593">
    <property type="entry name" value="AAA+_ATPase"/>
</dbReference>
<dbReference type="SUPFAM" id="SSF52540">
    <property type="entry name" value="P-loop containing nucleoside triphosphate hydrolases"/>
    <property type="match status" value="1"/>
</dbReference>
<feature type="region of interest" description="Disordered" evidence="2">
    <location>
        <begin position="706"/>
        <end position="743"/>
    </location>
</feature>
<dbReference type="PANTHER" id="PTHR23076">
    <property type="entry name" value="METALLOPROTEASE M41 FTSH"/>
    <property type="match status" value="1"/>
</dbReference>
<sequence length="743" mass="80077">MPQDALIKKDAPDADQGNPIAQMASPNRLTDPSKTPAPLDTLLTTPGYPHLPQDLAEEIRAGGGDPEATLISGETRRKRLVSTSKLVIDVRLAATFGSEKGFHAAFQPGAITVISGVAASQVSAAVQTLSGRRFSQRREITTQLHDTVPRDALLLVDCTVEEDASSYDRQRAQQRIDLALSRDAALLILVGERHDLPESLHDIALTHLPLAPLSAELLIALLRHSHSATGRIDEAAVRAALPDDDRLAGIDERALQLALRAPTPREVAHRLTRMNTATTRPSTGPTLDQFTGDSPGLIAARRLVADLQSWQRGDVTWSELSRSMLLYGPPGTGKTYLARAMGNSAGIATVTASFAEWQSAGHLGHMLREMRQSFAAARRQAPAILIIDEIDAVGSRVDADDHGRSYRTQVVNGFLGEMDAIARDEGVLVVACCNHPELVDPAVLRPGRFDLKISVSLPDAATIFGILNTHLHTAFPEDTLRILARQAVGQSAAEIDAAIRAARAEARHDGTALTPAMLRRHLGVTDDGHTQNIDRRIAIHECGHAIVCAALGRGTVTRVLVSATGGEIYRRGGAHQGLRADHEAELSHILAGRAAERLVLGQASSGAGGNAQSDLALATNLALAIDTSLGLGSEGLIWSDTPPTFLLRDPGTRNRIRLRLENAEKRAIGILQRHEQLLRAMADQLRERREFNEDEIGNWLRRVMVDGPPDDDAEGLNEIGATSRNQADHELMRASHEPSEPPA</sequence>
<organism evidence="4 5">
    <name type="scientific">Paracoccus denitrificans</name>
    <dbReference type="NCBI Taxonomy" id="266"/>
    <lineage>
        <taxon>Bacteria</taxon>
        <taxon>Pseudomonadati</taxon>
        <taxon>Pseudomonadota</taxon>
        <taxon>Alphaproteobacteria</taxon>
        <taxon>Rhodobacterales</taxon>
        <taxon>Paracoccaceae</taxon>
        <taxon>Paracoccus</taxon>
    </lineage>
</organism>
<dbReference type="AlphaFoldDB" id="A0A533HW08"/>
<gene>
    <name evidence="4" type="ORF">DI616_19330</name>
</gene>
<feature type="region of interest" description="Disordered" evidence="2">
    <location>
        <begin position="1"/>
        <end position="38"/>
    </location>
</feature>
<feature type="compositionally biased region" description="Polar residues" evidence="2">
    <location>
        <begin position="24"/>
        <end position="33"/>
    </location>
</feature>
<proteinExistence type="predicted"/>
<keyword evidence="1" id="KW-0175">Coiled coil</keyword>
<evidence type="ECO:0000259" key="3">
    <source>
        <dbReference type="SMART" id="SM00382"/>
    </source>
</evidence>
<dbReference type="GO" id="GO:0004176">
    <property type="term" value="F:ATP-dependent peptidase activity"/>
    <property type="evidence" value="ECO:0007669"/>
    <property type="project" value="InterPro"/>
</dbReference>
<feature type="compositionally biased region" description="Basic and acidic residues" evidence="2">
    <location>
        <begin position="1"/>
        <end position="12"/>
    </location>
</feature>
<dbReference type="InterPro" id="IPR003959">
    <property type="entry name" value="ATPase_AAA_core"/>
</dbReference>
<dbReference type="GO" id="GO:0016887">
    <property type="term" value="F:ATP hydrolysis activity"/>
    <property type="evidence" value="ECO:0007669"/>
    <property type="project" value="InterPro"/>
</dbReference>
<dbReference type="GO" id="GO:0005886">
    <property type="term" value="C:plasma membrane"/>
    <property type="evidence" value="ECO:0007669"/>
    <property type="project" value="TreeGrafter"/>
</dbReference>
<dbReference type="InterPro" id="IPR027417">
    <property type="entry name" value="P-loop_NTPase"/>
</dbReference>
<feature type="coiled-coil region" evidence="1">
    <location>
        <begin position="660"/>
        <end position="694"/>
    </location>
</feature>
<name>A0A533HW08_PARDE</name>
<dbReference type="CDD" id="cd19481">
    <property type="entry name" value="RecA-like_protease"/>
    <property type="match status" value="1"/>
</dbReference>
<dbReference type="SMART" id="SM00382">
    <property type="entry name" value="AAA"/>
    <property type="match status" value="1"/>
</dbReference>
<dbReference type="Proteomes" id="UP000315344">
    <property type="component" value="Unassembled WGS sequence"/>
</dbReference>
<dbReference type="SUPFAM" id="SSF140990">
    <property type="entry name" value="FtsH protease domain-like"/>
    <property type="match status" value="1"/>
</dbReference>
<dbReference type="GO" id="GO:0030163">
    <property type="term" value="P:protein catabolic process"/>
    <property type="evidence" value="ECO:0007669"/>
    <property type="project" value="TreeGrafter"/>
</dbReference>
<dbReference type="Gene3D" id="1.20.58.760">
    <property type="entry name" value="Peptidase M41"/>
    <property type="match status" value="1"/>
</dbReference>
<evidence type="ECO:0000313" key="5">
    <source>
        <dbReference type="Proteomes" id="UP000315344"/>
    </source>
</evidence>